<dbReference type="GO" id="GO:0015031">
    <property type="term" value="P:protein transport"/>
    <property type="evidence" value="ECO:0007669"/>
    <property type="project" value="UniProtKB-KW"/>
</dbReference>
<dbReference type="SUPFAM" id="SSF74788">
    <property type="entry name" value="Cullin repeat-like"/>
    <property type="match status" value="1"/>
</dbReference>
<organism evidence="6 7">
    <name type="scientific">Lactuca virosa</name>
    <dbReference type="NCBI Taxonomy" id="75947"/>
    <lineage>
        <taxon>Eukaryota</taxon>
        <taxon>Viridiplantae</taxon>
        <taxon>Streptophyta</taxon>
        <taxon>Embryophyta</taxon>
        <taxon>Tracheophyta</taxon>
        <taxon>Spermatophyta</taxon>
        <taxon>Magnoliopsida</taxon>
        <taxon>eudicotyledons</taxon>
        <taxon>Gunneridae</taxon>
        <taxon>Pentapetalae</taxon>
        <taxon>asterids</taxon>
        <taxon>campanulids</taxon>
        <taxon>Asterales</taxon>
        <taxon>Asteraceae</taxon>
        <taxon>Cichorioideae</taxon>
        <taxon>Cichorieae</taxon>
        <taxon>Lactucinae</taxon>
        <taxon>Lactuca</taxon>
    </lineage>
</organism>
<evidence type="ECO:0000313" key="7">
    <source>
        <dbReference type="Proteomes" id="UP001157418"/>
    </source>
</evidence>
<proteinExistence type="inferred from homology"/>
<dbReference type="InterPro" id="IPR004140">
    <property type="entry name" value="Exo70"/>
</dbReference>
<feature type="region of interest" description="Disordered" evidence="4">
    <location>
        <begin position="1"/>
        <end position="58"/>
    </location>
</feature>
<dbReference type="Proteomes" id="UP001157418">
    <property type="component" value="Unassembled WGS sequence"/>
</dbReference>
<sequence length="673" mass="76463">MDRHGKSGSFIGRRWKTTTTTDSPRSSFSSPFLPRKSSPVPVPDNINAQLSDSNDDLDEAIPDVDHDQILLEIERFTDELCTAEDKTTPLEPDIIDTFSLIIKSKTRKSTRRPGRNGEVTDEDPFLYESVRLLCKLKTALGEFPNTSMVMLDRINKLLHRIIMFMEEELRSFLQHSKAKLPPEPSLKMMTSSSRHFSFKPERSNSNSNSNSNSTTTASKDEDDDFPGFSEEKIIRITKIVTTMISSGYKNECSHVYSMARGNALYEQLKKNDFEKLNAEDVSRLNSWELLEPDVARWINIIKQCSDILIPAERKLGETVFADNVSVFRGLFINLVHSLITSLLDYARAVAKTKASVEKLFRFLDMYEALSGLREAIIINDNDDGFLSDSQSRNDLNTEISSSNDRIGDAAVNMLGELENSIRNDPAKTPVPGGAIHPLSSYVLNYLKLACAYGNCLEQIFQNAKLIQPSATSEDMEKSPLAAQVASVIAVLDGNLALKSTLYKDPSLRFFFLMNNGRYILTKVRESNEIKKLMGDNWCRRKSSEVRHYHKSYQRETWTRLLQCITQEGIQVNGKVNKQALNERFKNFNAMFDEIHKTQSTWVVREPQLLSELRASISAVVIPAYRSFVGRYRHHFESAKSVDKYIKYQPEDIEALIETLFDGNINASMSRKRS</sequence>
<feature type="region of interest" description="Disordered" evidence="4">
    <location>
        <begin position="180"/>
        <end position="226"/>
    </location>
</feature>
<dbReference type="PANTHER" id="PTHR12542:SF127">
    <property type="entry name" value="EXOCYST COMPLEX COMPONENT EXO70C1"/>
    <property type="match status" value="1"/>
</dbReference>
<keyword evidence="7" id="KW-1185">Reference proteome</keyword>
<dbReference type="PANTHER" id="PTHR12542">
    <property type="entry name" value="EXOCYST COMPLEX PROTEIN EXO70"/>
    <property type="match status" value="1"/>
</dbReference>
<dbReference type="EMBL" id="CAKMRJ010001458">
    <property type="protein sequence ID" value="CAH1424249.1"/>
    <property type="molecule type" value="Genomic_DNA"/>
</dbReference>
<dbReference type="AlphaFoldDB" id="A0AAU9MJB3"/>
<feature type="domain" description="Exocyst complex subunit Exo70 C-terminal" evidence="5">
    <location>
        <begin position="296"/>
        <end position="657"/>
    </location>
</feature>
<evidence type="ECO:0000256" key="1">
    <source>
        <dbReference type="ARBA" id="ARBA00006756"/>
    </source>
</evidence>
<keyword evidence="2 3" id="KW-0813">Transport</keyword>
<evidence type="ECO:0000256" key="2">
    <source>
        <dbReference type="ARBA" id="ARBA00022448"/>
    </source>
</evidence>
<reference evidence="6 7" key="1">
    <citation type="submission" date="2022-01" db="EMBL/GenBank/DDBJ databases">
        <authorList>
            <person name="Xiong W."/>
            <person name="Schranz E."/>
        </authorList>
    </citation>
    <scope>NUCLEOTIDE SEQUENCE [LARGE SCALE GENOMIC DNA]</scope>
</reference>
<dbReference type="InterPro" id="IPR016159">
    <property type="entry name" value="Cullin_repeat-like_dom_sf"/>
</dbReference>
<evidence type="ECO:0000256" key="4">
    <source>
        <dbReference type="SAM" id="MobiDB-lite"/>
    </source>
</evidence>
<protein>
    <recommendedName>
        <fullName evidence="3">Exocyst subunit Exo70 family protein</fullName>
    </recommendedName>
</protein>
<dbReference type="GO" id="GO:0005546">
    <property type="term" value="F:phosphatidylinositol-4,5-bisphosphate binding"/>
    <property type="evidence" value="ECO:0007669"/>
    <property type="project" value="InterPro"/>
</dbReference>
<gene>
    <name evidence="6" type="ORF">LVIROSA_LOCUS11470</name>
</gene>
<dbReference type="Pfam" id="PF03081">
    <property type="entry name" value="Exo70_C"/>
    <property type="match status" value="1"/>
</dbReference>
<feature type="compositionally biased region" description="Low complexity" evidence="4">
    <location>
        <begin position="203"/>
        <end position="216"/>
    </location>
</feature>
<name>A0AAU9MJB3_9ASTR</name>
<dbReference type="Gene3D" id="1.20.1280.170">
    <property type="entry name" value="Exocyst complex component Exo70"/>
    <property type="match status" value="1"/>
</dbReference>
<comment type="function">
    <text evidence="3">Component of the exocyst complex.</text>
</comment>
<comment type="caution">
    <text evidence="6">The sequence shown here is derived from an EMBL/GenBank/DDBJ whole genome shotgun (WGS) entry which is preliminary data.</text>
</comment>
<evidence type="ECO:0000256" key="3">
    <source>
        <dbReference type="RuleBase" id="RU365026"/>
    </source>
</evidence>
<keyword evidence="3" id="KW-0268">Exocytosis</keyword>
<dbReference type="GO" id="GO:0006887">
    <property type="term" value="P:exocytosis"/>
    <property type="evidence" value="ECO:0007669"/>
    <property type="project" value="UniProtKB-KW"/>
</dbReference>
<comment type="similarity">
    <text evidence="1 3">Belongs to the EXO70 family.</text>
</comment>
<evidence type="ECO:0000259" key="5">
    <source>
        <dbReference type="Pfam" id="PF03081"/>
    </source>
</evidence>
<dbReference type="GO" id="GO:0000145">
    <property type="term" value="C:exocyst"/>
    <property type="evidence" value="ECO:0007669"/>
    <property type="project" value="InterPro"/>
</dbReference>
<accession>A0AAU9MJB3</accession>
<keyword evidence="3" id="KW-0653">Protein transport</keyword>
<evidence type="ECO:0000313" key="6">
    <source>
        <dbReference type="EMBL" id="CAH1424249.1"/>
    </source>
</evidence>
<feature type="compositionally biased region" description="Low complexity" evidence="4">
    <location>
        <begin position="17"/>
        <end position="39"/>
    </location>
</feature>
<dbReference type="InterPro" id="IPR046364">
    <property type="entry name" value="Exo70_C"/>
</dbReference>